<keyword evidence="4" id="KW-1133">Transmembrane helix</keyword>
<dbReference type="PROSITE" id="PS50885">
    <property type="entry name" value="HAMP"/>
    <property type="match status" value="1"/>
</dbReference>
<comment type="similarity">
    <text evidence="2">Belongs to the methyl-accepting chemotaxis (MCP) protein family.</text>
</comment>
<evidence type="ECO:0000313" key="8">
    <source>
        <dbReference type="Proteomes" id="UP000737171"/>
    </source>
</evidence>
<dbReference type="InterPro" id="IPR051310">
    <property type="entry name" value="MCP_chemotaxis"/>
</dbReference>
<keyword evidence="4" id="KW-0472">Membrane</keyword>
<dbReference type="Proteomes" id="UP000737171">
    <property type="component" value="Unassembled WGS sequence"/>
</dbReference>
<dbReference type="InterPro" id="IPR004089">
    <property type="entry name" value="MCPsignal_dom"/>
</dbReference>
<keyword evidence="1" id="KW-0488">Methylation</keyword>
<keyword evidence="4" id="KW-0812">Transmembrane</keyword>
<sequence length="372" mass="38726">MKAGCVACHNSHPQSPKKDWKEGDVRGIVEVVVPVDEVDKSIAASSLMLAVLVCIGFVAVAIVLAFVIRRVVSKPLVQAVEVLEQVAEGDLTVNAPQARSAELSRLFTAIESMVGRLRRTVGQVRSSADSIQTASSEVAMGNHDLSQRTEQTASNLQSAASAIDQLSSTVRQSAESAHTANALASSAAQVAERGGTVVAQVVATMDEIHVASKKIADIIGVIDGIAFQTNILALNAAVEAARAGEQGRGFAVVAGEVRSLAQRSAEAAREIKRLIGNSVERVDAGSRLVQDAGSTMTDIVASVKRVCDTISEITTAVTEQSAGIGQVNGTVNELDQMTQQNAALVEQSAAAAESLKHQADQLATAVAAFRVA</sequence>
<feature type="domain" description="HAMP" evidence="6">
    <location>
        <begin position="70"/>
        <end position="122"/>
    </location>
</feature>
<accession>A0ABX2EKW7</accession>
<proteinExistence type="inferred from homology"/>
<dbReference type="Pfam" id="PF11845">
    <property type="entry name" value="Tll0287-like"/>
    <property type="match status" value="1"/>
</dbReference>
<evidence type="ECO:0000259" key="5">
    <source>
        <dbReference type="PROSITE" id="PS50111"/>
    </source>
</evidence>
<dbReference type="InterPro" id="IPR003660">
    <property type="entry name" value="HAMP_dom"/>
</dbReference>
<dbReference type="PROSITE" id="PS50111">
    <property type="entry name" value="CHEMOTAXIS_TRANSDUC_2"/>
    <property type="match status" value="1"/>
</dbReference>
<comment type="caution">
    <text evidence="7">The sequence shown here is derived from an EMBL/GenBank/DDBJ whole genome shotgun (WGS) entry which is preliminary data.</text>
</comment>
<organism evidence="7 8">
    <name type="scientific">Pseudaquabacterium terrae</name>
    <dbReference type="NCBI Taxonomy" id="2732868"/>
    <lineage>
        <taxon>Bacteria</taxon>
        <taxon>Pseudomonadati</taxon>
        <taxon>Pseudomonadota</taxon>
        <taxon>Betaproteobacteria</taxon>
        <taxon>Burkholderiales</taxon>
        <taxon>Sphaerotilaceae</taxon>
        <taxon>Pseudaquabacterium</taxon>
    </lineage>
</organism>
<feature type="domain" description="Methyl-accepting transducer" evidence="5">
    <location>
        <begin position="127"/>
        <end position="356"/>
    </location>
</feature>
<dbReference type="CDD" id="cd06225">
    <property type="entry name" value="HAMP"/>
    <property type="match status" value="1"/>
</dbReference>
<evidence type="ECO:0000256" key="4">
    <source>
        <dbReference type="SAM" id="Phobius"/>
    </source>
</evidence>
<protein>
    <submittedName>
        <fullName evidence="7">HAMP domain-containing protein</fullName>
    </submittedName>
</protein>
<dbReference type="EMBL" id="JABRWJ010000006">
    <property type="protein sequence ID" value="NRF69297.1"/>
    <property type="molecule type" value="Genomic_DNA"/>
</dbReference>
<dbReference type="InterPro" id="IPR021796">
    <property type="entry name" value="Tll0287-like_dom"/>
</dbReference>
<dbReference type="Gene3D" id="1.10.287.950">
    <property type="entry name" value="Methyl-accepting chemotaxis protein"/>
    <property type="match status" value="1"/>
</dbReference>
<dbReference type="SMART" id="SM00304">
    <property type="entry name" value="HAMP"/>
    <property type="match status" value="1"/>
</dbReference>
<evidence type="ECO:0000256" key="2">
    <source>
        <dbReference type="ARBA" id="ARBA00029447"/>
    </source>
</evidence>
<reference evidence="7 8" key="1">
    <citation type="submission" date="2020-05" db="EMBL/GenBank/DDBJ databases">
        <title>Aquincola sp. isolate from soil.</title>
        <authorList>
            <person name="Han J."/>
            <person name="Kim D.-U."/>
        </authorList>
    </citation>
    <scope>NUCLEOTIDE SEQUENCE [LARGE SCALE GENOMIC DNA]</scope>
    <source>
        <strain evidence="7 8">S2</strain>
    </source>
</reference>
<dbReference type="SMART" id="SM00283">
    <property type="entry name" value="MA"/>
    <property type="match status" value="1"/>
</dbReference>
<evidence type="ECO:0000259" key="6">
    <source>
        <dbReference type="PROSITE" id="PS50885"/>
    </source>
</evidence>
<dbReference type="SUPFAM" id="SSF58104">
    <property type="entry name" value="Methyl-accepting chemotaxis protein (MCP) signaling domain"/>
    <property type="match status" value="1"/>
</dbReference>
<dbReference type="Pfam" id="PF00672">
    <property type="entry name" value="HAMP"/>
    <property type="match status" value="1"/>
</dbReference>
<dbReference type="PANTHER" id="PTHR43531">
    <property type="entry name" value="PROTEIN ICFG"/>
    <property type="match status" value="1"/>
</dbReference>
<dbReference type="Pfam" id="PF00015">
    <property type="entry name" value="MCPsignal"/>
    <property type="match status" value="1"/>
</dbReference>
<name>A0ABX2EKW7_9BURK</name>
<evidence type="ECO:0000256" key="3">
    <source>
        <dbReference type="PROSITE-ProRule" id="PRU00284"/>
    </source>
</evidence>
<keyword evidence="3" id="KW-0807">Transducer</keyword>
<evidence type="ECO:0000256" key="1">
    <source>
        <dbReference type="ARBA" id="ARBA00022481"/>
    </source>
</evidence>
<evidence type="ECO:0000313" key="7">
    <source>
        <dbReference type="EMBL" id="NRF69297.1"/>
    </source>
</evidence>
<feature type="transmembrane region" description="Helical" evidence="4">
    <location>
        <begin position="42"/>
        <end position="68"/>
    </location>
</feature>
<dbReference type="CDD" id="cd11386">
    <property type="entry name" value="MCP_signal"/>
    <property type="match status" value="1"/>
</dbReference>
<dbReference type="PANTHER" id="PTHR43531:SF14">
    <property type="entry name" value="METHYL-ACCEPTING CHEMOTAXIS PROTEIN I-RELATED"/>
    <property type="match status" value="1"/>
</dbReference>
<keyword evidence="8" id="KW-1185">Reference proteome</keyword>
<gene>
    <name evidence="7" type="ORF">HLB44_20060</name>
</gene>